<dbReference type="CDD" id="cd02440">
    <property type="entry name" value="AdoMet_MTases"/>
    <property type="match status" value="1"/>
</dbReference>
<dbReference type="SUPFAM" id="SSF53335">
    <property type="entry name" value="S-adenosyl-L-methionine-dependent methyltransferases"/>
    <property type="match status" value="1"/>
</dbReference>
<dbReference type="GO" id="GO:0032259">
    <property type="term" value="P:methylation"/>
    <property type="evidence" value="ECO:0007669"/>
    <property type="project" value="UniProtKB-KW"/>
</dbReference>
<evidence type="ECO:0000256" key="1">
    <source>
        <dbReference type="ARBA" id="ARBA00008361"/>
    </source>
</evidence>
<comment type="caution">
    <text evidence="6">The sequence shown here is derived from an EMBL/GenBank/DDBJ whole genome shotgun (WGS) entry which is preliminary data.</text>
</comment>
<reference evidence="6 7" key="1">
    <citation type="submission" date="2018-05" db="EMBL/GenBank/DDBJ databases">
        <title>Genetic diversity of glacier-inhabiting Cryobacterium bacteria in China and description of Cryobacterium mengkeensis sp. nov. and Arthrobacter glacialis sp. nov.</title>
        <authorList>
            <person name="Liu Q."/>
            <person name="Xin Y.-H."/>
        </authorList>
    </citation>
    <scope>NUCLEOTIDE SEQUENCE [LARGE SCALE GENOMIC DNA]</scope>
    <source>
        <strain evidence="6 7">LI2</strain>
    </source>
</reference>
<keyword evidence="2" id="KW-0489">Methyltransferase</keyword>
<evidence type="ECO:0000256" key="2">
    <source>
        <dbReference type="ARBA" id="ARBA00022603"/>
    </source>
</evidence>
<dbReference type="Proteomes" id="UP000247832">
    <property type="component" value="Unassembled WGS sequence"/>
</dbReference>
<feature type="compositionally biased region" description="Basic and acidic residues" evidence="4">
    <location>
        <begin position="1"/>
        <end position="15"/>
    </location>
</feature>
<accession>A0A2V5LCS2</accession>
<feature type="compositionally biased region" description="Low complexity" evidence="4">
    <location>
        <begin position="16"/>
        <end position="27"/>
    </location>
</feature>
<proteinExistence type="inferred from homology"/>
<dbReference type="InterPro" id="IPR029063">
    <property type="entry name" value="SAM-dependent_MTases_sf"/>
</dbReference>
<dbReference type="InterPro" id="IPR051052">
    <property type="entry name" value="Diverse_substrate_MTase"/>
</dbReference>
<dbReference type="InterPro" id="IPR013216">
    <property type="entry name" value="Methyltransf_11"/>
</dbReference>
<comment type="similarity">
    <text evidence="1">Belongs to the methyltransferase superfamily.</text>
</comment>
<evidence type="ECO:0000259" key="5">
    <source>
        <dbReference type="Pfam" id="PF08241"/>
    </source>
</evidence>
<evidence type="ECO:0000313" key="6">
    <source>
        <dbReference type="EMBL" id="PYI68672.1"/>
    </source>
</evidence>
<dbReference type="EMBL" id="QJVD01000004">
    <property type="protein sequence ID" value="PYI68672.1"/>
    <property type="molecule type" value="Genomic_DNA"/>
</dbReference>
<organism evidence="6 7">
    <name type="scientific">Arthrobacter livingstonensis</name>
    <dbReference type="NCBI Taxonomy" id="670078"/>
    <lineage>
        <taxon>Bacteria</taxon>
        <taxon>Bacillati</taxon>
        <taxon>Actinomycetota</taxon>
        <taxon>Actinomycetes</taxon>
        <taxon>Micrococcales</taxon>
        <taxon>Micrococcaceae</taxon>
        <taxon>Arthrobacter</taxon>
    </lineage>
</organism>
<feature type="region of interest" description="Disordered" evidence="4">
    <location>
        <begin position="1"/>
        <end position="27"/>
    </location>
</feature>
<dbReference type="PANTHER" id="PTHR44942:SF4">
    <property type="entry name" value="METHYLTRANSFERASE TYPE 11 DOMAIN-CONTAINING PROTEIN"/>
    <property type="match status" value="1"/>
</dbReference>
<keyword evidence="7" id="KW-1185">Reference proteome</keyword>
<evidence type="ECO:0000256" key="3">
    <source>
        <dbReference type="ARBA" id="ARBA00022679"/>
    </source>
</evidence>
<protein>
    <recommendedName>
        <fullName evidence="5">Methyltransferase type 11 domain-containing protein</fullName>
    </recommendedName>
</protein>
<dbReference type="PANTHER" id="PTHR44942">
    <property type="entry name" value="METHYLTRANSF_11 DOMAIN-CONTAINING PROTEIN"/>
    <property type="match status" value="1"/>
</dbReference>
<dbReference type="Pfam" id="PF08241">
    <property type="entry name" value="Methyltransf_11"/>
    <property type="match status" value="1"/>
</dbReference>
<dbReference type="AlphaFoldDB" id="A0A2V5LCS2"/>
<name>A0A2V5LCS2_9MICC</name>
<dbReference type="Gene3D" id="3.40.50.150">
    <property type="entry name" value="Vaccinia Virus protein VP39"/>
    <property type="match status" value="1"/>
</dbReference>
<evidence type="ECO:0000313" key="7">
    <source>
        <dbReference type="Proteomes" id="UP000247832"/>
    </source>
</evidence>
<sequence>MVRPASGEDVRRRCEPGGFRTPGRRTPGADAVAGPLELTRQYTLGTMKPALHNMARPPWPEPTVSWLLGSPGAATRLRVLDLGSGTGSGTRAAAALGHRVLDVDPSAGMLSVLEGESKRMPAHIGARITSAMGSAERLPCPDRSVDALLCLQAWQWVSPPEAAHECLRVLVPGGSLAMAWHTWDRSVPWVREVAAIVDQPEPSLSHGASLPRGIAGLGGFEQREFRLDFELTVDRLVQLADSWTYVRRRPDRAAVLERIRSLGNRQAGGTGRLTFPHLTECYRALKLFESQRSHHEPPI</sequence>
<keyword evidence="3" id="KW-0808">Transferase</keyword>
<feature type="domain" description="Methyltransferase type 11" evidence="5">
    <location>
        <begin position="80"/>
        <end position="177"/>
    </location>
</feature>
<evidence type="ECO:0000256" key="4">
    <source>
        <dbReference type="SAM" id="MobiDB-lite"/>
    </source>
</evidence>
<gene>
    <name evidence="6" type="ORF">CVV68_05040</name>
</gene>
<dbReference type="GO" id="GO:0008757">
    <property type="term" value="F:S-adenosylmethionine-dependent methyltransferase activity"/>
    <property type="evidence" value="ECO:0007669"/>
    <property type="project" value="InterPro"/>
</dbReference>
<dbReference type="OrthoDB" id="9797252at2"/>